<name>A0ACC2CVS2_DIPCM</name>
<protein>
    <submittedName>
        <fullName evidence="1">Uncharacterized protein</fullName>
    </submittedName>
</protein>
<evidence type="ECO:0000313" key="1">
    <source>
        <dbReference type="EMBL" id="KAJ7546124.1"/>
    </source>
</evidence>
<organism evidence="1 2">
    <name type="scientific">Diphasiastrum complanatum</name>
    <name type="common">Issler's clubmoss</name>
    <name type="synonym">Lycopodium complanatum</name>
    <dbReference type="NCBI Taxonomy" id="34168"/>
    <lineage>
        <taxon>Eukaryota</taxon>
        <taxon>Viridiplantae</taxon>
        <taxon>Streptophyta</taxon>
        <taxon>Embryophyta</taxon>
        <taxon>Tracheophyta</taxon>
        <taxon>Lycopodiopsida</taxon>
        <taxon>Lycopodiales</taxon>
        <taxon>Lycopodiaceae</taxon>
        <taxon>Lycopodioideae</taxon>
        <taxon>Diphasiastrum</taxon>
    </lineage>
</organism>
<dbReference type="EMBL" id="CM055099">
    <property type="protein sequence ID" value="KAJ7546124.1"/>
    <property type="molecule type" value="Genomic_DNA"/>
</dbReference>
<reference evidence="2" key="1">
    <citation type="journal article" date="2024" name="Proc. Natl. Acad. Sci. U.S.A.">
        <title>Extraordinary preservation of gene collinearity over three hundred million years revealed in homosporous lycophytes.</title>
        <authorList>
            <person name="Li C."/>
            <person name="Wickell D."/>
            <person name="Kuo L.Y."/>
            <person name="Chen X."/>
            <person name="Nie B."/>
            <person name="Liao X."/>
            <person name="Peng D."/>
            <person name="Ji J."/>
            <person name="Jenkins J."/>
            <person name="Williams M."/>
            <person name="Shu S."/>
            <person name="Plott C."/>
            <person name="Barry K."/>
            <person name="Rajasekar S."/>
            <person name="Grimwood J."/>
            <person name="Han X."/>
            <person name="Sun S."/>
            <person name="Hou Z."/>
            <person name="He W."/>
            <person name="Dai G."/>
            <person name="Sun C."/>
            <person name="Schmutz J."/>
            <person name="Leebens-Mack J.H."/>
            <person name="Li F.W."/>
            <person name="Wang L."/>
        </authorList>
    </citation>
    <scope>NUCLEOTIDE SEQUENCE [LARGE SCALE GENOMIC DNA]</scope>
    <source>
        <strain evidence="2">cv. PW_Plant_1</strain>
    </source>
</reference>
<proteinExistence type="predicted"/>
<gene>
    <name evidence="1" type="ORF">O6H91_08G025800</name>
</gene>
<sequence length="241" mass="27448">MMLTILASVVALEAGMALLLASNLPPLYKMARRAVDLVKTGKGTAIGLMIFATLLVMLASTIFRIRKIQKNLRKYDRTSHGDQFILKTQIQEASLMGFSLLLGVVIIRLHSYLQQIESLQLQLQISRKQAETAQSEYLRAMSEHSSAKQKVRDEEAALAEVRSLTDVIIDLRLKLERLQLDSYQKDRQIKDSEATVQSLQKQSEGFLLEYDRIVGENENLRMQLSSANRKHYTRLDSRKIL</sequence>
<comment type="caution">
    <text evidence="1">The sequence shown here is derived from an EMBL/GenBank/DDBJ whole genome shotgun (WGS) entry which is preliminary data.</text>
</comment>
<dbReference type="Proteomes" id="UP001162992">
    <property type="component" value="Chromosome 8"/>
</dbReference>
<accession>A0ACC2CVS2</accession>
<keyword evidence="2" id="KW-1185">Reference proteome</keyword>
<evidence type="ECO:0000313" key="2">
    <source>
        <dbReference type="Proteomes" id="UP001162992"/>
    </source>
</evidence>